<dbReference type="Pfam" id="PF06682">
    <property type="entry name" value="SARAF"/>
    <property type="match status" value="1"/>
</dbReference>
<dbReference type="PANTHER" id="PTHR15929:SF0">
    <property type="entry name" value="STORE-OPERATED CALCIUM ENTRY-ASSOCIATED REGULATORY FACTOR"/>
    <property type="match status" value="1"/>
</dbReference>
<evidence type="ECO:0000256" key="4">
    <source>
        <dbReference type="ARBA" id="ARBA00022448"/>
    </source>
</evidence>
<evidence type="ECO:0000256" key="16">
    <source>
        <dbReference type="SAM" id="Phobius"/>
    </source>
</evidence>
<comment type="similarity">
    <text evidence="2">Belongs to the SARAF family.</text>
</comment>
<feature type="region of interest" description="Disordered" evidence="15">
    <location>
        <begin position="461"/>
        <end position="520"/>
    </location>
</feature>
<evidence type="ECO:0000256" key="11">
    <source>
        <dbReference type="ARBA" id="ARBA00023065"/>
    </source>
</evidence>
<dbReference type="Proteomes" id="UP000035681">
    <property type="component" value="Unplaced"/>
</dbReference>
<evidence type="ECO:0000256" key="2">
    <source>
        <dbReference type="ARBA" id="ARBA00006833"/>
    </source>
</evidence>
<evidence type="ECO:0000256" key="7">
    <source>
        <dbReference type="ARBA" id="ARBA00022729"/>
    </source>
</evidence>
<dbReference type="GO" id="GO:2001256">
    <property type="term" value="P:regulation of store-operated calcium entry"/>
    <property type="evidence" value="ECO:0007669"/>
    <property type="project" value="InterPro"/>
</dbReference>
<dbReference type="AlphaFoldDB" id="A0AAF5DHR6"/>
<evidence type="ECO:0000256" key="10">
    <source>
        <dbReference type="ARBA" id="ARBA00022989"/>
    </source>
</evidence>
<evidence type="ECO:0000256" key="5">
    <source>
        <dbReference type="ARBA" id="ARBA00022568"/>
    </source>
</evidence>
<feature type="transmembrane region" description="Helical" evidence="16">
    <location>
        <begin position="1585"/>
        <end position="1604"/>
    </location>
</feature>
<dbReference type="GO" id="GO:0005789">
    <property type="term" value="C:endoplasmic reticulum membrane"/>
    <property type="evidence" value="ECO:0007669"/>
    <property type="project" value="UniProtKB-SubCell"/>
</dbReference>
<keyword evidence="7" id="KW-0732">Signal</keyword>
<evidence type="ECO:0000256" key="12">
    <source>
        <dbReference type="ARBA" id="ARBA00023136"/>
    </source>
</evidence>
<keyword evidence="11" id="KW-0406">Ion transport</keyword>
<feature type="coiled-coil region" evidence="14">
    <location>
        <begin position="919"/>
        <end position="1010"/>
    </location>
</feature>
<evidence type="ECO:0000256" key="13">
    <source>
        <dbReference type="ARBA" id="ARBA00031116"/>
    </source>
</evidence>
<keyword evidence="14" id="KW-0175">Coiled coil</keyword>
<sequence>MSDDLTCREEIPLSLFDDVDNAKIPEKRTSNSGNPVLLTSTTTPTSSGTPNVIRFQQDNRITYNRNNDNTFTTYRKQPFSHMTRHGVIPPVVMPRTIPRDSGSENGLELRPSQIQQSNNNFPTTIKPLSNSAAPFFPPKREFDSRQVLNRNVSGGMTIQNPLQSPGQHVTTVIQPASKIYKTVSDSQGRMITRVNVPKISRITHLATNPQVTRTVIPIRQTTNGQVPRPNILRATKIQASAARNLQQRTSSTSETKVTTPDSKSSDNGLPKSNEQKVDSKVETKTVLHFTDLRNGIPQVIAPQSAVIISCGVPGTQLSQQAKTTPIGRKRGRKQEILKDDDCHVGPSVTNIVVANPIIVKPVFNDGQQQNEGEPKTRRRGGGRKKKVDNENSSIKEPPKKRGKKSEMNFVDKVDDSKTISPLTNNSIEDVNKSVIQSKDDYIQESIDALFSSPVQPFLGKINSLNSSQTSNEIGKKGKATKTPRIPKQPKMPKVPKDTKKDKEQGDNKEGKTSKISKNKKLLNDKQLTVSGQVLLTTTNDKKTVTSKSSLNNSLTNKANQLKGESKLKDLEIIKNNVGINDSDGKKHLSQINLNQNSYSQPSKTTSLKDLRVMQLLKDHKTSELTKNLTKENINKIDKKTNKKVVKGTLNNSKIVDSTNNTKDVNDDNRFGKGILKDNKIDMLSDEKKSRSTPNTSGKNVQFKSESTVFNLLDEPPESSNKSNLPLHGILKNKSTTSSVIKKNPQSIITSLNNSNIVKIRNIIPEPAIPGPSNVKTMATSSQITSNGNVIKTTQISINKEIDKNILNKSTIEETSESIKSSHTTSESLDIEKSITSLPLETLQKISPLVDINTYGTTSKDIIEQLFKEISKKSASEKLEYIRTFALYNKMTEVEKIAVHALCDMSKGLGKPVNNDSTYIDLMKKKCEEKLEEIAQIERDDMSALQKNLHQKLRYQKLLNQSKGKVKKASKEEDKIIKNIDNIKNQNKAFKKNEKNNIKKLKEKEKKLKDIIMYTDSKNEICEKILNETYNVIMNGKKSTFIGGFSISKHCKVKADQKIKPKLSKSFILKRNTIRAKKEYKKLVSKKEQEAIFTEANNSIQTTQNNSLFRHRRLCMKYNECYASKPYSVAETKFIKKYNLSETFKYIDSNQVKRLMFDFYRKIDSPLKYTKRAFFYQLLKNKKIFGETKDAKEKLKMLIEHVNQKLIKTKQKPFSLLNRCDILRTTPGISKLIFKQFNIFSSLRRKKMKCPSISNYLINSKLIHGMAWEHIGILYPERKQGLIDDINKIKKIMPVNQNLINLYEENVLVGFEKYKPTPSTYYKAVYPILHPEVTKLFTLVDEDIDPNISKVYKNGRCYNVPGNDFYYSHGSIKERETPQYPQLNEFSSPTLGIKLDEDFEKLHGKIQQLLRNNDVERIHKLSNEEVFKTYELNKRSLDGTWLHNTWGTLAHWGEIVAGACVKADVAEAEALKTWLNAYVKYLTFYKNVYSTGRRTTPQLQLQRVGGDAPENIELDFAECHQINYGSFGPEWKCKDSHKKDLDVSHFIVSCEGYDNENDEYILDGSCILKYQLGKRTIMKENDNDTLHFWIFILFVIGCIMLTLICGNRNNNRIPNEGIDINSDENDYINRENERYGGRPNTDPFCKRRLINNHSIDDNNTDTNNMEWSCVGQSSNR</sequence>
<feature type="compositionally biased region" description="Polar residues" evidence="15">
    <location>
        <begin position="240"/>
        <end position="272"/>
    </location>
</feature>
<feature type="compositionally biased region" description="Polar residues" evidence="15">
    <location>
        <begin position="462"/>
        <end position="472"/>
    </location>
</feature>
<evidence type="ECO:0000256" key="1">
    <source>
        <dbReference type="ARBA" id="ARBA00004115"/>
    </source>
</evidence>
<keyword evidence="12 16" id="KW-0472">Membrane</keyword>
<evidence type="ECO:0000256" key="3">
    <source>
        <dbReference type="ARBA" id="ARBA00016584"/>
    </source>
</evidence>
<accession>A0AAF5DHR6</accession>
<evidence type="ECO:0000256" key="8">
    <source>
        <dbReference type="ARBA" id="ARBA00022824"/>
    </source>
</evidence>
<protein>
    <recommendedName>
        <fullName evidence="3">Store-operated calcium entry-associated regulatory factor</fullName>
    </recommendedName>
    <alternativeName>
        <fullName evidence="13">Transmembrane protein 66</fullName>
    </alternativeName>
</protein>
<dbReference type="GO" id="GO:0006816">
    <property type="term" value="P:calcium ion transport"/>
    <property type="evidence" value="ECO:0007669"/>
    <property type="project" value="UniProtKB-KW"/>
</dbReference>
<feature type="region of interest" description="Disordered" evidence="15">
    <location>
        <begin position="24"/>
        <end position="50"/>
    </location>
</feature>
<evidence type="ECO:0000313" key="17">
    <source>
        <dbReference type="Proteomes" id="UP000035681"/>
    </source>
</evidence>
<keyword evidence="17" id="KW-1185">Reference proteome</keyword>
<feature type="region of interest" description="Disordered" evidence="15">
    <location>
        <begin position="363"/>
        <end position="424"/>
    </location>
</feature>
<feature type="compositionally biased region" description="Basic and acidic residues" evidence="15">
    <location>
        <begin position="396"/>
        <end position="417"/>
    </location>
</feature>
<keyword evidence="6 16" id="KW-0812">Transmembrane</keyword>
<keyword evidence="8" id="KW-0256">Endoplasmic reticulum</keyword>
<dbReference type="PANTHER" id="PTHR15929">
    <property type="entry name" value="STORE-OPERATED CALCIUM ENTRY-ASSOCIATED REGULATORY FACTOR"/>
    <property type="match status" value="1"/>
</dbReference>
<comment type="subcellular location">
    <subcellularLocation>
        <location evidence="1">Endoplasmic reticulum membrane</location>
        <topology evidence="1">Single-pass type I membrane protein</topology>
    </subcellularLocation>
</comment>
<dbReference type="InterPro" id="IPR009567">
    <property type="entry name" value="SARAF"/>
</dbReference>
<name>A0AAF5DHR6_STRER</name>
<evidence type="ECO:0000256" key="15">
    <source>
        <dbReference type="SAM" id="MobiDB-lite"/>
    </source>
</evidence>
<evidence type="ECO:0000256" key="6">
    <source>
        <dbReference type="ARBA" id="ARBA00022692"/>
    </source>
</evidence>
<keyword evidence="10 16" id="KW-1133">Transmembrane helix</keyword>
<evidence type="ECO:0000256" key="14">
    <source>
        <dbReference type="SAM" id="Coils"/>
    </source>
</evidence>
<feature type="compositionally biased region" description="Basic and acidic residues" evidence="15">
    <location>
        <begin position="494"/>
        <end position="512"/>
    </location>
</feature>
<evidence type="ECO:0000313" key="18">
    <source>
        <dbReference type="WBParaSite" id="TCONS_00012508.p1"/>
    </source>
</evidence>
<keyword evidence="9" id="KW-0106">Calcium</keyword>
<evidence type="ECO:0000256" key="9">
    <source>
        <dbReference type="ARBA" id="ARBA00022837"/>
    </source>
</evidence>
<proteinExistence type="inferred from homology"/>
<organism evidence="17 18">
    <name type="scientific">Strongyloides stercoralis</name>
    <name type="common">Threadworm</name>
    <dbReference type="NCBI Taxonomy" id="6248"/>
    <lineage>
        <taxon>Eukaryota</taxon>
        <taxon>Metazoa</taxon>
        <taxon>Ecdysozoa</taxon>
        <taxon>Nematoda</taxon>
        <taxon>Chromadorea</taxon>
        <taxon>Rhabditida</taxon>
        <taxon>Tylenchina</taxon>
        <taxon>Panagrolaimomorpha</taxon>
        <taxon>Strongyloidoidea</taxon>
        <taxon>Strongyloididae</taxon>
        <taxon>Strongyloides</taxon>
    </lineage>
</organism>
<feature type="compositionally biased region" description="Low complexity" evidence="15">
    <location>
        <begin position="39"/>
        <end position="50"/>
    </location>
</feature>
<dbReference type="WBParaSite" id="TCONS_00012508.p1">
    <property type="protein sequence ID" value="TCONS_00012508.p1"/>
    <property type="gene ID" value="XLOC_008156"/>
</dbReference>
<feature type="region of interest" description="Disordered" evidence="15">
    <location>
        <begin position="240"/>
        <end position="279"/>
    </location>
</feature>
<reference evidence="18" key="1">
    <citation type="submission" date="2024-02" db="UniProtKB">
        <authorList>
            <consortium name="WormBaseParasite"/>
        </authorList>
    </citation>
    <scope>IDENTIFICATION</scope>
</reference>
<keyword evidence="5" id="KW-0109">Calcium transport</keyword>
<keyword evidence="4" id="KW-0813">Transport</keyword>
<feature type="compositionally biased region" description="Basic residues" evidence="15">
    <location>
        <begin position="376"/>
        <end position="386"/>
    </location>
</feature>